<dbReference type="PANTHER" id="PTHR13639:SF2">
    <property type="entry name" value="CYTOCHROME C OXIDASE ASSEMBLY FACTOR 4 HOMOLOG, MITOCHONDRIAL"/>
    <property type="match status" value="1"/>
</dbReference>
<dbReference type="KEGG" id="clec:112126117"/>
<dbReference type="RefSeq" id="XP_014247746.2">
    <property type="nucleotide sequence ID" value="XM_014392260.2"/>
</dbReference>
<organism evidence="1 2">
    <name type="scientific">Cimex lectularius</name>
    <name type="common">Bed bug</name>
    <name type="synonym">Acanthia lectularia</name>
    <dbReference type="NCBI Taxonomy" id="79782"/>
    <lineage>
        <taxon>Eukaryota</taxon>
        <taxon>Metazoa</taxon>
        <taxon>Ecdysozoa</taxon>
        <taxon>Arthropoda</taxon>
        <taxon>Hexapoda</taxon>
        <taxon>Insecta</taxon>
        <taxon>Pterygota</taxon>
        <taxon>Neoptera</taxon>
        <taxon>Paraneoptera</taxon>
        <taxon>Hemiptera</taxon>
        <taxon>Heteroptera</taxon>
        <taxon>Panheteroptera</taxon>
        <taxon>Cimicomorpha</taxon>
        <taxon>Cimicidae</taxon>
        <taxon>Cimex</taxon>
    </lineage>
</organism>
<dbReference type="EnsemblMetazoa" id="XM_014392260.2">
    <property type="protein sequence ID" value="XP_014247746.2"/>
    <property type="gene ID" value="LOC112126117"/>
</dbReference>
<name>A0A8I6RM50_CIMLE</name>
<reference evidence="1" key="1">
    <citation type="submission" date="2022-01" db="UniProtKB">
        <authorList>
            <consortium name="EnsemblMetazoa"/>
        </authorList>
    </citation>
    <scope>IDENTIFICATION</scope>
</reference>
<sequence length="65" mass="7613">MADKADDLDDPVERMLKQTGCLKQHYKVQECIAEKRDWRVCQSEVQDFKACMAEYNLKKTSKIDS</sequence>
<evidence type="ECO:0000313" key="2">
    <source>
        <dbReference type="Proteomes" id="UP000494040"/>
    </source>
</evidence>
<dbReference type="GO" id="GO:0033617">
    <property type="term" value="P:mitochondrial respiratory chain complex IV assembly"/>
    <property type="evidence" value="ECO:0007669"/>
    <property type="project" value="InterPro"/>
</dbReference>
<dbReference type="GeneID" id="112126117"/>
<dbReference type="AlphaFoldDB" id="A0A8I6RM50"/>
<dbReference type="PANTHER" id="PTHR13639">
    <property type="entry name" value="CYTOCHROME C OXIDASE ASSEMBLY FACTOR 4 HOMOLOG, MITOCHONDRIAL"/>
    <property type="match status" value="1"/>
</dbReference>
<keyword evidence="2" id="KW-1185">Reference proteome</keyword>
<dbReference type="InterPro" id="IPR039870">
    <property type="entry name" value="Coa4-like"/>
</dbReference>
<dbReference type="Proteomes" id="UP000494040">
    <property type="component" value="Unassembled WGS sequence"/>
</dbReference>
<dbReference type="GO" id="GO:0005758">
    <property type="term" value="C:mitochondrial intermembrane space"/>
    <property type="evidence" value="ECO:0007669"/>
    <property type="project" value="InterPro"/>
</dbReference>
<evidence type="ECO:0000313" key="1">
    <source>
        <dbReference type="EnsemblMetazoa" id="XP_014247746.2"/>
    </source>
</evidence>
<accession>A0A8I6RM50</accession>
<proteinExistence type="predicted"/>
<protein>
    <recommendedName>
        <fullName evidence="3">Cytochrome c oxidase assembly factor 4 homolog, mitochondrial</fullName>
    </recommendedName>
</protein>
<dbReference type="OrthoDB" id="5586401at2759"/>
<dbReference type="OMA" id="MIARTGC"/>
<evidence type="ECO:0008006" key="3">
    <source>
        <dbReference type="Google" id="ProtNLM"/>
    </source>
</evidence>